<organism evidence="10 11">
    <name type="scientific">Pseudotabrizicola algicola</name>
    <dbReference type="NCBI Taxonomy" id="2709381"/>
    <lineage>
        <taxon>Bacteria</taxon>
        <taxon>Pseudomonadati</taxon>
        <taxon>Pseudomonadota</taxon>
        <taxon>Alphaproteobacteria</taxon>
        <taxon>Rhodobacterales</taxon>
        <taxon>Paracoccaceae</taxon>
        <taxon>Pseudotabrizicola</taxon>
    </lineage>
</organism>
<dbReference type="InterPro" id="IPR004485">
    <property type="entry name" value="Cobalamin_biosynth_CobD/CbiB"/>
</dbReference>
<comment type="subcellular location">
    <subcellularLocation>
        <location evidence="1 9">Cell membrane</location>
        <topology evidence="1 9">Multi-pass membrane protein</topology>
    </subcellularLocation>
</comment>
<evidence type="ECO:0000256" key="2">
    <source>
        <dbReference type="ARBA" id="ARBA00004953"/>
    </source>
</evidence>
<dbReference type="EMBL" id="JAAIKE010000002">
    <property type="protein sequence ID" value="NEX45957.1"/>
    <property type="molecule type" value="Genomic_DNA"/>
</dbReference>
<keyword evidence="4 9" id="KW-1003">Cell membrane</keyword>
<dbReference type="HAMAP" id="MF_00024">
    <property type="entry name" value="CobD_CbiB"/>
    <property type="match status" value="1"/>
</dbReference>
<feature type="transmembrane region" description="Helical" evidence="9">
    <location>
        <begin position="281"/>
        <end position="300"/>
    </location>
</feature>
<dbReference type="GO" id="GO:0005886">
    <property type="term" value="C:plasma membrane"/>
    <property type="evidence" value="ECO:0007669"/>
    <property type="project" value="UniProtKB-SubCell"/>
</dbReference>
<keyword evidence="8 9" id="KW-0472">Membrane</keyword>
<keyword evidence="5 9" id="KW-0169">Cobalamin biosynthesis</keyword>
<dbReference type="GO" id="GO:0048472">
    <property type="term" value="F:threonine-phosphate decarboxylase activity"/>
    <property type="evidence" value="ECO:0007669"/>
    <property type="project" value="InterPro"/>
</dbReference>
<comment type="function">
    <text evidence="9">Converts cobyric acid to cobinamide by the addition of aminopropanol on the F carboxylic group.</text>
</comment>
<keyword evidence="6 9" id="KW-0812">Transmembrane</keyword>
<sequence length="301" mass="32121">MTLVLAMLLDALFGEPKAIWDRVPHPAVLMGRAVDALDRALNAGTMRRAKGVAALALLVAGAYALGWLIAAVPDFGALEVIVAAILLAQKSLVDHVRAVADGLRQSLPAGRQAVSMIVGRDTGAMEEPAVARAAIESAAENLSDGVIAPAFWFLVGGLPLMLVYKITNTADSMIGHRTPRHEAFGWASARFDDLLNLIPARLTALLIALAHGWTNPAPILRDAPLHRSPNAGWPEAAMAVVLDVALSGPRAYHGVMSDFPWVWPEGRRNAAAKDIDAACRALWRAWGLMLLIVAGLALIWR</sequence>
<dbReference type="NCBIfam" id="TIGR00380">
    <property type="entry name" value="cobal_cbiB"/>
    <property type="match status" value="1"/>
</dbReference>
<evidence type="ECO:0000256" key="6">
    <source>
        <dbReference type="ARBA" id="ARBA00022692"/>
    </source>
</evidence>
<keyword evidence="7 9" id="KW-1133">Transmembrane helix</keyword>
<comment type="caution">
    <text evidence="10">The sequence shown here is derived from an EMBL/GenBank/DDBJ whole genome shotgun (WGS) entry which is preliminary data.</text>
</comment>
<evidence type="ECO:0000256" key="9">
    <source>
        <dbReference type="HAMAP-Rule" id="MF_00024"/>
    </source>
</evidence>
<dbReference type="GO" id="GO:0015420">
    <property type="term" value="F:ABC-type vitamin B12 transporter activity"/>
    <property type="evidence" value="ECO:0007669"/>
    <property type="project" value="UniProtKB-UniRule"/>
</dbReference>
<evidence type="ECO:0000256" key="3">
    <source>
        <dbReference type="ARBA" id="ARBA00006263"/>
    </source>
</evidence>
<dbReference type="Proteomes" id="UP000481421">
    <property type="component" value="Unassembled WGS sequence"/>
</dbReference>
<dbReference type="AlphaFoldDB" id="A0A6B3RIT8"/>
<comment type="similarity">
    <text evidence="3 9">Belongs to the CobD/CbiB family.</text>
</comment>
<evidence type="ECO:0000256" key="8">
    <source>
        <dbReference type="ARBA" id="ARBA00023136"/>
    </source>
</evidence>
<feature type="transmembrane region" description="Helical" evidence="9">
    <location>
        <begin position="52"/>
        <end position="70"/>
    </location>
</feature>
<dbReference type="UniPathway" id="UPA00148"/>
<dbReference type="Pfam" id="PF03186">
    <property type="entry name" value="CobD_Cbib"/>
    <property type="match status" value="1"/>
</dbReference>
<evidence type="ECO:0000313" key="11">
    <source>
        <dbReference type="Proteomes" id="UP000481421"/>
    </source>
</evidence>
<evidence type="ECO:0000256" key="1">
    <source>
        <dbReference type="ARBA" id="ARBA00004651"/>
    </source>
</evidence>
<gene>
    <name evidence="9" type="primary">cobD</name>
    <name evidence="10" type="ORF">G3572_07055</name>
</gene>
<proteinExistence type="inferred from homology"/>
<accession>A0A6B3RIT8</accession>
<feature type="transmembrane region" description="Helical" evidence="9">
    <location>
        <begin position="146"/>
        <end position="164"/>
    </location>
</feature>
<evidence type="ECO:0000256" key="4">
    <source>
        <dbReference type="ARBA" id="ARBA00022475"/>
    </source>
</evidence>
<comment type="pathway">
    <text evidence="2 9">Cofactor biosynthesis; adenosylcobalamin biosynthesis.</text>
</comment>
<reference evidence="10 11" key="1">
    <citation type="submission" date="2020-02" db="EMBL/GenBank/DDBJ databases">
        <title>Rhodobacter algicola sp. nov., isolated from microalga culture.</title>
        <authorList>
            <person name="Park C.-Y."/>
        </authorList>
    </citation>
    <scope>NUCLEOTIDE SEQUENCE [LARGE SCALE GENOMIC DNA]</scope>
    <source>
        <strain evidence="10 11">ETT8</strain>
    </source>
</reference>
<keyword evidence="11" id="KW-1185">Reference proteome</keyword>
<dbReference type="RefSeq" id="WP_164610231.1">
    <property type="nucleotide sequence ID" value="NZ_JAAIKE010000002.1"/>
</dbReference>
<comment type="caution">
    <text evidence="9">Lacks conserved residue(s) required for the propagation of feature annotation.</text>
</comment>
<name>A0A6B3RIT8_9RHOB</name>
<dbReference type="GO" id="GO:0009236">
    <property type="term" value="P:cobalamin biosynthetic process"/>
    <property type="evidence" value="ECO:0007669"/>
    <property type="project" value="UniProtKB-UniRule"/>
</dbReference>
<dbReference type="PANTHER" id="PTHR34308:SF1">
    <property type="entry name" value="COBALAMIN BIOSYNTHESIS PROTEIN CBIB"/>
    <property type="match status" value="1"/>
</dbReference>
<protein>
    <recommendedName>
        <fullName evidence="9">Cobalamin biosynthesis protein CobD</fullName>
    </recommendedName>
</protein>
<evidence type="ECO:0000256" key="5">
    <source>
        <dbReference type="ARBA" id="ARBA00022573"/>
    </source>
</evidence>
<evidence type="ECO:0000256" key="7">
    <source>
        <dbReference type="ARBA" id="ARBA00022989"/>
    </source>
</evidence>
<dbReference type="PANTHER" id="PTHR34308">
    <property type="entry name" value="COBALAMIN BIOSYNTHESIS PROTEIN CBIB"/>
    <property type="match status" value="1"/>
</dbReference>
<evidence type="ECO:0000313" key="10">
    <source>
        <dbReference type="EMBL" id="NEX45957.1"/>
    </source>
</evidence>